<evidence type="ECO:0000313" key="3">
    <source>
        <dbReference type="Proteomes" id="UP000276417"/>
    </source>
</evidence>
<dbReference type="KEGG" id="dph:EHF33_09665"/>
<feature type="transmembrane region" description="Helical" evidence="1">
    <location>
        <begin position="12"/>
        <end position="31"/>
    </location>
</feature>
<reference evidence="2 3" key="1">
    <citation type="submission" date="2018-11" db="EMBL/GenBank/DDBJ databases">
        <title>Deinococcus shelandsis sp. nov., isolated from South Shetland Islands soil of Antarctica.</title>
        <authorList>
            <person name="Tian J."/>
        </authorList>
    </citation>
    <scope>NUCLEOTIDE SEQUENCE [LARGE SCALE GENOMIC DNA]</scope>
    <source>
        <strain evidence="2 3">S14-83T</strain>
    </source>
</reference>
<feature type="transmembrane region" description="Helical" evidence="1">
    <location>
        <begin position="107"/>
        <end position="124"/>
    </location>
</feature>
<protein>
    <submittedName>
        <fullName evidence="2">Uncharacterized protein</fullName>
    </submittedName>
</protein>
<gene>
    <name evidence="2" type="ORF">EHF33_09665</name>
</gene>
<feature type="transmembrane region" description="Helical" evidence="1">
    <location>
        <begin position="131"/>
        <end position="151"/>
    </location>
</feature>
<accession>A0A3G8YDB8</accession>
<dbReference type="EMBL" id="CP034183">
    <property type="protein sequence ID" value="AZI42975.1"/>
    <property type="molecule type" value="Genomic_DNA"/>
</dbReference>
<dbReference type="AlphaFoldDB" id="A0A3G8YDB8"/>
<dbReference type="OrthoDB" id="66720at2"/>
<keyword evidence="1" id="KW-0472">Membrane</keyword>
<feature type="transmembrane region" description="Helical" evidence="1">
    <location>
        <begin position="163"/>
        <end position="183"/>
    </location>
</feature>
<evidence type="ECO:0000313" key="2">
    <source>
        <dbReference type="EMBL" id="AZI42975.1"/>
    </source>
</evidence>
<sequence>MEATHLHGAAMSILISAGFALGWGISGSLALPGNWRIPALILVVLVSLGLATVGFKFYRRAKQSPNQSASPAVNPFLTTPYRIAVTAMLIAFPVAGRLLTVSGHPDAIMPVIAILVGLHFLGLVPAFRSGTFVWVAGAFCLLGATALFLPVQLGSSPPIELRSAFVGLGCALILWLSVTPLALTTSRQVRSSSAN</sequence>
<dbReference type="RefSeq" id="WP_124870605.1">
    <property type="nucleotide sequence ID" value="NZ_CP034183.1"/>
</dbReference>
<keyword evidence="3" id="KW-1185">Reference proteome</keyword>
<feature type="transmembrane region" description="Helical" evidence="1">
    <location>
        <begin position="37"/>
        <end position="58"/>
    </location>
</feature>
<keyword evidence="1" id="KW-1133">Transmembrane helix</keyword>
<evidence type="ECO:0000256" key="1">
    <source>
        <dbReference type="SAM" id="Phobius"/>
    </source>
</evidence>
<name>A0A3G8YDB8_9DEIO</name>
<organism evidence="2 3">
    <name type="scientific">Deinococcus psychrotolerans</name>
    <dbReference type="NCBI Taxonomy" id="2489213"/>
    <lineage>
        <taxon>Bacteria</taxon>
        <taxon>Thermotogati</taxon>
        <taxon>Deinococcota</taxon>
        <taxon>Deinococci</taxon>
        <taxon>Deinococcales</taxon>
        <taxon>Deinococcaceae</taxon>
        <taxon>Deinococcus</taxon>
    </lineage>
</organism>
<proteinExistence type="predicted"/>
<dbReference type="Proteomes" id="UP000276417">
    <property type="component" value="Chromosome 1"/>
</dbReference>
<keyword evidence="1" id="KW-0812">Transmembrane</keyword>
<feature type="transmembrane region" description="Helical" evidence="1">
    <location>
        <begin position="79"/>
        <end position="101"/>
    </location>
</feature>